<reference evidence="2" key="1">
    <citation type="submission" date="2021-02" db="EMBL/GenBank/DDBJ databases">
        <authorList>
            <person name="Nowell W R."/>
        </authorList>
    </citation>
    <scope>NUCLEOTIDE SEQUENCE</scope>
</reference>
<dbReference type="Proteomes" id="UP000663881">
    <property type="component" value="Unassembled WGS sequence"/>
</dbReference>
<evidence type="ECO:0000313" key="2">
    <source>
        <dbReference type="EMBL" id="CAF4259375.1"/>
    </source>
</evidence>
<name>A0A820FEA0_9BILA</name>
<gene>
    <name evidence="2" type="ORF">OKA104_LOCUS44040</name>
</gene>
<comment type="caution">
    <text evidence="2">The sequence shown here is derived from an EMBL/GenBank/DDBJ whole genome shotgun (WGS) entry which is preliminary data.</text>
</comment>
<sequence length="39" mass="4417">MYPLTATIFVAILSCCLLKVTEQQYTPDWTSIDSRPLPT</sequence>
<dbReference type="AlphaFoldDB" id="A0A820FEA0"/>
<evidence type="ECO:0000313" key="3">
    <source>
        <dbReference type="Proteomes" id="UP000663881"/>
    </source>
</evidence>
<protein>
    <submittedName>
        <fullName evidence="2">Uncharacterized protein</fullName>
    </submittedName>
</protein>
<feature type="chain" id="PRO_5032698068" evidence="1">
    <location>
        <begin position="24"/>
        <end position="39"/>
    </location>
</feature>
<dbReference type="EMBL" id="CAJOAY010012990">
    <property type="protein sequence ID" value="CAF4259375.1"/>
    <property type="molecule type" value="Genomic_DNA"/>
</dbReference>
<proteinExistence type="predicted"/>
<keyword evidence="1" id="KW-0732">Signal</keyword>
<evidence type="ECO:0000256" key="1">
    <source>
        <dbReference type="SAM" id="SignalP"/>
    </source>
</evidence>
<accession>A0A820FEA0</accession>
<organism evidence="2 3">
    <name type="scientific">Adineta steineri</name>
    <dbReference type="NCBI Taxonomy" id="433720"/>
    <lineage>
        <taxon>Eukaryota</taxon>
        <taxon>Metazoa</taxon>
        <taxon>Spiralia</taxon>
        <taxon>Gnathifera</taxon>
        <taxon>Rotifera</taxon>
        <taxon>Eurotatoria</taxon>
        <taxon>Bdelloidea</taxon>
        <taxon>Adinetida</taxon>
        <taxon>Adinetidae</taxon>
        <taxon>Adineta</taxon>
    </lineage>
</organism>
<feature type="non-terminal residue" evidence="2">
    <location>
        <position position="39"/>
    </location>
</feature>
<feature type="signal peptide" evidence="1">
    <location>
        <begin position="1"/>
        <end position="23"/>
    </location>
</feature>